<evidence type="ECO:0000256" key="1">
    <source>
        <dbReference type="ARBA" id="ARBA00023224"/>
    </source>
</evidence>
<dbReference type="PANTHER" id="PTHR32089">
    <property type="entry name" value="METHYL-ACCEPTING CHEMOTAXIS PROTEIN MCPB"/>
    <property type="match status" value="1"/>
</dbReference>
<dbReference type="PANTHER" id="PTHR32089:SF112">
    <property type="entry name" value="LYSOZYME-LIKE PROTEIN-RELATED"/>
    <property type="match status" value="1"/>
</dbReference>
<dbReference type="SMART" id="SM00283">
    <property type="entry name" value="MA"/>
    <property type="match status" value="1"/>
</dbReference>
<accession>A0A212LYX6</accession>
<dbReference type="GO" id="GO:0016020">
    <property type="term" value="C:membrane"/>
    <property type="evidence" value="ECO:0007669"/>
    <property type="project" value="InterPro"/>
</dbReference>
<protein>
    <submittedName>
        <fullName evidence="4">Methyl-accepting chemotaxis sensory transducer</fullName>
    </submittedName>
</protein>
<dbReference type="SUPFAM" id="SSF103190">
    <property type="entry name" value="Sensory domain-like"/>
    <property type="match status" value="1"/>
</dbReference>
<sequence>MAIVLPAKMRKDYRFMTDTELLNCFLYVAPLLPDLLPNDFCVAVTDREKYLLAKPSKKINLNISPGTLLKPGTSVFTAMAENRRVVVKADKSLFGVPYIAYAYPIINKTGEVIGCISVAEPVDRQENLKKMAENLADSISMLASTSEEISAQAQEIAAVSNKSSQRMSESMKYVQETEAVLNLIKNISTQTNLLGLNAAIEAARVGEQGRSFAVVAAEIRNLAVSCAESVKKVETVVKMIQADSEENYRQVNSIENMIGQVSGAITEVAREVEQVNIMAGELDGLAVKLFQG</sequence>
<reference evidence="4" key="1">
    <citation type="submission" date="2016-08" db="EMBL/GenBank/DDBJ databases">
        <authorList>
            <person name="Seilhamer J.J."/>
        </authorList>
    </citation>
    <scope>NUCLEOTIDE SEQUENCE</scope>
    <source>
        <strain evidence="4">86</strain>
    </source>
</reference>
<dbReference type="Gene3D" id="1.10.287.950">
    <property type="entry name" value="Methyl-accepting chemotaxis protein"/>
    <property type="match status" value="1"/>
</dbReference>
<dbReference type="SUPFAM" id="SSF58104">
    <property type="entry name" value="Methyl-accepting chemotaxis protein (MCP) signaling domain"/>
    <property type="match status" value="1"/>
</dbReference>
<dbReference type="PROSITE" id="PS50111">
    <property type="entry name" value="CHEMOTAXIS_TRANSDUC_2"/>
    <property type="match status" value="1"/>
</dbReference>
<evidence type="ECO:0000313" key="4">
    <source>
        <dbReference type="EMBL" id="SCM82742.1"/>
    </source>
</evidence>
<feature type="domain" description="Methyl-accepting transducer" evidence="3">
    <location>
        <begin position="117"/>
        <end position="292"/>
    </location>
</feature>
<dbReference type="InterPro" id="IPR004089">
    <property type="entry name" value="MCPsignal_dom"/>
</dbReference>
<dbReference type="AlphaFoldDB" id="A0A212LYX6"/>
<dbReference type="Pfam" id="PF00015">
    <property type="entry name" value="MCPsignal"/>
    <property type="match status" value="1"/>
</dbReference>
<keyword evidence="1 2" id="KW-0807">Transducer</keyword>
<evidence type="ECO:0000256" key="2">
    <source>
        <dbReference type="PROSITE-ProRule" id="PRU00284"/>
    </source>
</evidence>
<dbReference type="GO" id="GO:0007165">
    <property type="term" value="P:signal transduction"/>
    <property type="evidence" value="ECO:0007669"/>
    <property type="project" value="UniProtKB-KW"/>
</dbReference>
<dbReference type="InterPro" id="IPR029151">
    <property type="entry name" value="Sensor-like_sf"/>
</dbReference>
<organism evidence="4">
    <name type="scientific">uncultured Sporomusa sp</name>
    <dbReference type="NCBI Taxonomy" id="307249"/>
    <lineage>
        <taxon>Bacteria</taxon>
        <taxon>Bacillati</taxon>
        <taxon>Bacillota</taxon>
        <taxon>Negativicutes</taxon>
        <taxon>Selenomonadales</taxon>
        <taxon>Sporomusaceae</taxon>
        <taxon>Sporomusa</taxon>
        <taxon>environmental samples</taxon>
    </lineage>
</organism>
<dbReference type="EMBL" id="FMJE01000005">
    <property type="protein sequence ID" value="SCM82742.1"/>
    <property type="molecule type" value="Genomic_DNA"/>
</dbReference>
<evidence type="ECO:0000259" key="3">
    <source>
        <dbReference type="PROSITE" id="PS50111"/>
    </source>
</evidence>
<proteinExistence type="predicted"/>
<name>A0A212LYX6_9FIRM</name>
<gene>
    <name evidence="4" type="ORF">KL86SPO_50513</name>
</gene>